<feature type="domain" description="Outer membrane lipoprotein BamD-like" evidence="4">
    <location>
        <begin position="103"/>
        <end position="222"/>
    </location>
</feature>
<accession>A0ABZ2KH48</accession>
<keyword evidence="3" id="KW-0472">Membrane</keyword>
<sequence length="229" mass="24385">MGERATTKDETDAVQWSVLVVPLVACIASVVLTGVATSLLHAPDAPAPTPESVQVSTGDPEPATTSESDDADPSDTAAPLQTKDGPIERAPRPGFKSAPPTSESAALFADAGRARRVGAVPKAIALYELLQKRYPGTPESRSADMALALLFTRQGMHAAALEHFDRYLRHSPQGDLAAEAMWGKAQVLSILGRSTDAFRTLQRLQLLHPNSPYAIEARARLQPEASLTQ</sequence>
<evidence type="ECO:0000256" key="3">
    <source>
        <dbReference type="SAM" id="Phobius"/>
    </source>
</evidence>
<dbReference type="Gene3D" id="1.25.40.10">
    <property type="entry name" value="Tetratricopeptide repeat domain"/>
    <property type="match status" value="1"/>
</dbReference>
<feature type="region of interest" description="Disordered" evidence="2">
    <location>
        <begin position="46"/>
        <end position="103"/>
    </location>
</feature>
<name>A0ABZ2KH48_9BACT</name>
<evidence type="ECO:0000313" key="6">
    <source>
        <dbReference type="Proteomes" id="UP001379533"/>
    </source>
</evidence>
<evidence type="ECO:0000259" key="4">
    <source>
        <dbReference type="Pfam" id="PF13525"/>
    </source>
</evidence>
<dbReference type="Pfam" id="PF13525">
    <property type="entry name" value="YfiO"/>
    <property type="match status" value="1"/>
</dbReference>
<keyword evidence="3" id="KW-0812">Transmembrane</keyword>
<keyword evidence="6" id="KW-1185">Reference proteome</keyword>
<keyword evidence="3" id="KW-1133">Transmembrane helix</keyword>
<proteinExistence type="predicted"/>
<dbReference type="Proteomes" id="UP001379533">
    <property type="component" value="Chromosome"/>
</dbReference>
<dbReference type="InterPro" id="IPR011990">
    <property type="entry name" value="TPR-like_helical_dom_sf"/>
</dbReference>
<dbReference type="SUPFAM" id="SSF48452">
    <property type="entry name" value="TPR-like"/>
    <property type="match status" value="1"/>
</dbReference>
<evidence type="ECO:0000256" key="2">
    <source>
        <dbReference type="SAM" id="MobiDB-lite"/>
    </source>
</evidence>
<feature type="transmembrane region" description="Helical" evidence="3">
    <location>
        <begin position="16"/>
        <end position="40"/>
    </location>
</feature>
<gene>
    <name evidence="5" type="ORF">LZC95_05215</name>
</gene>
<reference evidence="5 6" key="1">
    <citation type="submission" date="2021-12" db="EMBL/GenBank/DDBJ databases">
        <title>Discovery of the Pendulisporaceae a myxobacterial family with distinct sporulation behavior and unique specialized metabolism.</title>
        <authorList>
            <person name="Garcia R."/>
            <person name="Popoff A."/>
            <person name="Bader C.D."/>
            <person name="Loehr J."/>
            <person name="Walesch S."/>
            <person name="Walt C."/>
            <person name="Boldt J."/>
            <person name="Bunk B."/>
            <person name="Haeckl F.J.F.P.J."/>
            <person name="Gunesch A.P."/>
            <person name="Birkelbach J."/>
            <person name="Nuebel U."/>
            <person name="Pietschmann T."/>
            <person name="Bach T."/>
            <person name="Mueller R."/>
        </authorList>
    </citation>
    <scope>NUCLEOTIDE SEQUENCE [LARGE SCALE GENOMIC DNA]</scope>
    <source>
        <strain evidence="5 6">MSr12523</strain>
    </source>
</reference>
<evidence type="ECO:0000313" key="5">
    <source>
        <dbReference type="EMBL" id="WXA96234.1"/>
    </source>
</evidence>
<keyword evidence="1" id="KW-0732">Signal</keyword>
<dbReference type="RefSeq" id="WP_394846850.1">
    <property type="nucleotide sequence ID" value="NZ_CP089982.1"/>
</dbReference>
<dbReference type="InterPro" id="IPR039565">
    <property type="entry name" value="BamD-like"/>
</dbReference>
<protein>
    <submittedName>
        <fullName evidence="5">Tetratricopeptide repeat protein</fullName>
    </submittedName>
</protein>
<dbReference type="EMBL" id="CP089982">
    <property type="protein sequence ID" value="WXA96234.1"/>
    <property type="molecule type" value="Genomic_DNA"/>
</dbReference>
<evidence type="ECO:0000256" key="1">
    <source>
        <dbReference type="ARBA" id="ARBA00022729"/>
    </source>
</evidence>
<organism evidence="5 6">
    <name type="scientific">Pendulispora brunnea</name>
    <dbReference type="NCBI Taxonomy" id="2905690"/>
    <lineage>
        <taxon>Bacteria</taxon>
        <taxon>Pseudomonadati</taxon>
        <taxon>Myxococcota</taxon>
        <taxon>Myxococcia</taxon>
        <taxon>Myxococcales</taxon>
        <taxon>Sorangiineae</taxon>
        <taxon>Pendulisporaceae</taxon>
        <taxon>Pendulispora</taxon>
    </lineage>
</organism>